<organism evidence="1">
    <name type="scientific">Arundo donax</name>
    <name type="common">Giant reed</name>
    <name type="synonym">Donax arundinaceus</name>
    <dbReference type="NCBI Taxonomy" id="35708"/>
    <lineage>
        <taxon>Eukaryota</taxon>
        <taxon>Viridiplantae</taxon>
        <taxon>Streptophyta</taxon>
        <taxon>Embryophyta</taxon>
        <taxon>Tracheophyta</taxon>
        <taxon>Spermatophyta</taxon>
        <taxon>Magnoliopsida</taxon>
        <taxon>Liliopsida</taxon>
        <taxon>Poales</taxon>
        <taxon>Poaceae</taxon>
        <taxon>PACMAD clade</taxon>
        <taxon>Arundinoideae</taxon>
        <taxon>Arundineae</taxon>
        <taxon>Arundo</taxon>
    </lineage>
</organism>
<evidence type="ECO:0000313" key="1">
    <source>
        <dbReference type="EMBL" id="JAD81404.1"/>
    </source>
</evidence>
<dbReference type="AlphaFoldDB" id="A0A0A9CYH1"/>
<dbReference type="EMBL" id="GBRH01216491">
    <property type="protein sequence ID" value="JAD81404.1"/>
    <property type="molecule type" value="Transcribed_RNA"/>
</dbReference>
<sequence length="83" mass="9373">MVQFSGGALLSLLAASDYIPVRFQLGTKAILFKFWRYCYFCNHGNLHGHHYHRSSSLPCWVNISCVSTAAGRVYDVWCPCVSN</sequence>
<accession>A0A0A9CYH1</accession>
<reference evidence="1" key="2">
    <citation type="journal article" date="2015" name="Data Brief">
        <title>Shoot transcriptome of the giant reed, Arundo donax.</title>
        <authorList>
            <person name="Barrero R.A."/>
            <person name="Guerrero F.D."/>
            <person name="Moolhuijzen P."/>
            <person name="Goolsby J.A."/>
            <person name="Tidwell J."/>
            <person name="Bellgard S.E."/>
            <person name="Bellgard M.I."/>
        </authorList>
    </citation>
    <scope>NUCLEOTIDE SEQUENCE</scope>
    <source>
        <tissue evidence="1">Shoot tissue taken approximately 20 cm above the soil surface</tissue>
    </source>
</reference>
<reference evidence="1" key="1">
    <citation type="submission" date="2014-09" db="EMBL/GenBank/DDBJ databases">
        <authorList>
            <person name="Magalhaes I.L.F."/>
            <person name="Oliveira U."/>
            <person name="Santos F.R."/>
            <person name="Vidigal T.H.D.A."/>
            <person name="Brescovit A.D."/>
            <person name="Santos A.J."/>
        </authorList>
    </citation>
    <scope>NUCLEOTIDE SEQUENCE</scope>
    <source>
        <tissue evidence="1">Shoot tissue taken approximately 20 cm above the soil surface</tissue>
    </source>
</reference>
<proteinExistence type="predicted"/>
<name>A0A0A9CYH1_ARUDO</name>
<protein>
    <submittedName>
        <fullName evidence="1">Uncharacterized protein</fullName>
    </submittedName>
</protein>